<accession>A0A2N5M0X8</accession>
<evidence type="ECO:0000313" key="2">
    <source>
        <dbReference type="EMBL" id="PLT28012.1"/>
    </source>
</evidence>
<proteinExistence type="predicted"/>
<dbReference type="AlphaFoldDB" id="A0A2N5M0X8"/>
<dbReference type="SMART" id="SM00052">
    <property type="entry name" value="EAL"/>
    <property type="match status" value="1"/>
</dbReference>
<dbReference type="PANTHER" id="PTHR33121">
    <property type="entry name" value="CYCLIC DI-GMP PHOSPHODIESTERASE PDEF"/>
    <property type="match status" value="1"/>
</dbReference>
<keyword evidence="3" id="KW-1185">Reference proteome</keyword>
<dbReference type="Proteomes" id="UP000234748">
    <property type="component" value="Unassembled WGS sequence"/>
</dbReference>
<organism evidence="2 3">
    <name type="scientific">Peribacillus deserti</name>
    <dbReference type="NCBI Taxonomy" id="673318"/>
    <lineage>
        <taxon>Bacteria</taxon>
        <taxon>Bacillati</taxon>
        <taxon>Bacillota</taxon>
        <taxon>Bacilli</taxon>
        <taxon>Bacillales</taxon>
        <taxon>Bacillaceae</taxon>
        <taxon>Peribacillus</taxon>
    </lineage>
</organism>
<dbReference type="Pfam" id="PF00563">
    <property type="entry name" value="EAL"/>
    <property type="match status" value="1"/>
</dbReference>
<protein>
    <submittedName>
        <fullName evidence="2">Diguanylate phosphodiesterase</fullName>
    </submittedName>
</protein>
<dbReference type="Gene3D" id="3.30.450.20">
    <property type="entry name" value="PAS domain"/>
    <property type="match status" value="1"/>
</dbReference>
<dbReference type="PROSITE" id="PS50883">
    <property type="entry name" value="EAL"/>
    <property type="match status" value="1"/>
</dbReference>
<dbReference type="Gene3D" id="1.20.5.170">
    <property type="match status" value="1"/>
</dbReference>
<dbReference type="InterPro" id="IPR035919">
    <property type="entry name" value="EAL_sf"/>
</dbReference>
<dbReference type="InterPro" id="IPR050706">
    <property type="entry name" value="Cyclic-di-GMP_PDE-like"/>
</dbReference>
<feature type="domain" description="EAL" evidence="1">
    <location>
        <begin position="1"/>
        <end position="244"/>
    </location>
</feature>
<dbReference type="CDD" id="cd01948">
    <property type="entry name" value="EAL"/>
    <property type="match status" value="1"/>
</dbReference>
<dbReference type="InterPro" id="IPR018842">
    <property type="entry name" value="YkuI_C"/>
</dbReference>
<dbReference type="RefSeq" id="WP_101645293.1">
    <property type="nucleotide sequence ID" value="NZ_PGUY01000069.1"/>
</dbReference>
<reference evidence="2 3" key="1">
    <citation type="submission" date="2017-11" db="EMBL/GenBank/DDBJ databases">
        <title>Comparitive Functional Genomics of Dry Heat Resistant strains isolated from the Viking Spacecraft.</title>
        <authorList>
            <person name="Seuylemezian A."/>
            <person name="Cooper K."/>
            <person name="Vaishampayan P."/>
        </authorList>
    </citation>
    <scope>NUCLEOTIDE SEQUENCE [LARGE SCALE GENOMIC DNA]</scope>
    <source>
        <strain evidence="2 3">V1-29</strain>
    </source>
</reference>
<dbReference type="GO" id="GO:0071111">
    <property type="term" value="F:cyclic-guanylate-specific phosphodiesterase activity"/>
    <property type="evidence" value="ECO:0007669"/>
    <property type="project" value="InterPro"/>
</dbReference>
<sequence>MDAVEILTNTDKIKPYFQPIFSADEHRVVGYEVLGRFEDEGQLLSLGPFFNDTSIPEEYRLEIDNLILELALDKMKLYEENFMLFINRDPNLLMIDHGEEFLELLKKHLELDQLHRIVLEISESAYKGELDPLYHMLTYFKTYGMKIAIDKLGQESHMDRIAHLSPHILKVNMQTLSSGDSSRGMLYSLGMLARKMGASLLFENIETNYGMHFAWKNGGRYYQGCYLHDPAEDLVERDILRDKFREQFHEFITLEKKKLETVYALTERFQKRMQDLLAKYKKLSFGTELLKALGKELERICFRLYICDEDGFQKSPNLLKDNGAWRVQEEYRDKNWSWRPYFLENIIKMRNEKRGFLSDIYSDIETGETIRTFSYPLHDHKYIFLDLSYSFLYENEVLL</sequence>
<dbReference type="OrthoDB" id="1673646at2"/>
<gene>
    <name evidence="2" type="ORF">CUU66_20710</name>
</gene>
<evidence type="ECO:0000259" key="1">
    <source>
        <dbReference type="PROSITE" id="PS50883"/>
    </source>
</evidence>
<comment type="caution">
    <text evidence="2">The sequence shown here is derived from an EMBL/GenBank/DDBJ whole genome shotgun (WGS) entry which is preliminary data.</text>
</comment>
<name>A0A2N5M0X8_9BACI</name>
<dbReference type="InterPro" id="IPR029151">
    <property type="entry name" value="Sensor-like_sf"/>
</dbReference>
<dbReference type="Pfam" id="PF10388">
    <property type="entry name" value="YkuI_C"/>
    <property type="match status" value="1"/>
</dbReference>
<dbReference type="PANTHER" id="PTHR33121:SF82">
    <property type="entry name" value="SIGNAL TRANSDUCTION PROTEIN CONTAINING A EAL DOMAIN"/>
    <property type="match status" value="1"/>
</dbReference>
<dbReference type="Gene3D" id="3.20.20.450">
    <property type="entry name" value="EAL domain"/>
    <property type="match status" value="1"/>
</dbReference>
<dbReference type="SUPFAM" id="SSF103190">
    <property type="entry name" value="Sensory domain-like"/>
    <property type="match status" value="1"/>
</dbReference>
<evidence type="ECO:0000313" key="3">
    <source>
        <dbReference type="Proteomes" id="UP000234748"/>
    </source>
</evidence>
<dbReference type="SUPFAM" id="SSF141868">
    <property type="entry name" value="EAL domain-like"/>
    <property type="match status" value="1"/>
</dbReference>
<dbReference type="EMBL" id="PGUY01000069">
    <property type="protein sequence ID" value="PLT28012.1"/>
    <property type="molecule type" value="Genomic_DNA"/>
</dbReference>
<dbReference type="InterPro" id="IPR001633">
    <property type="entry name" value="EAL_dom"/>
</dbReference>